<name>A0A832ZXQ8_CALS0</name>
<dbReference type="Proteomes" id="UP000608579">
    <property type="component" value="Unassembled WGS sequence"/>
</dbReference>
<sequence>MSRKAPEKAVEAAEQLLKELSKRFRIEKAYLFGSYARGNWLNTSDVDLIIVSPDFRGMRFMDRLEEIYRVAWRLRISPAVEAIPLTPEELKERKETSVVVRDASKYWIEISD</sequence>
<evidence type="ECO:0000313" key="3">
    <source>
        <dbReference type="Proteomes" id="UP000608579"/>
    </source>
</evidence>
<evidence type="ECO:0000313" key="2">
    <source>
        <dbReference type="EMBL" id="HIQ29266.1"/>
    </source>
</evidence>
<dbReference type="InterPro" id="IPR002934">
    <property type="entry name" value="Polymerase_NTP_transf_dom"/>
</dbReference>
<feature type="domain" description="Polymerase nucleotidyl transferase" evidence="1">
    <location>
        <begin position="14"/>
        <end position="73"/>
    </location>
</feature>
<organism evidence="2 3">
    <name type="scientific">Caldiarchaeum subterraneum</name>
    <dbReference type="NCBI Taxonomy" id="311458"/>
    <lineage>
        <taxon>Archaea</taxon>
        <taxon>Nitrososphaerota</taxon>
        <taxon>Candidatus Caldarchaeales</taxon>
        <taxon>Candidatus Caldarchaeaceae</taxon>
        <taxon>Candidatus Caldarchaeum</taxon>
    </lineage>
</organism>
<gene>
    <name evidence="2" type="ORF">EYH45_01735</name>
</gene>
<protein>
    <submittedName>
        <fullName evidence="2">Nucleotidyltransferase domain-containing protein</fullName>
    </submittedName>
</protein>
<dbReference type="GO" id="GO:0016779">
    <property type="term" value="F:nucleotidyltransferase activity"/>
    <property type="evidence" value="ECO:0007669"/>
    <property type="project" value="InterPro"/>
</dbReference>
<reference evidence="2" key="1">
    <citation type="journal article" date="2020" name="ISME J.">
        <title>Gammaproteobacteria mediating utilization of methyl-, sulfur- and petroleum organic compounds in deep ocean hydrothermal plumes.</title>
        <authorList>
            <person name="Zhou Z."/>
            <person name="Liu Y."/>
            <person name="Pan J."/>
            <person name="Cron B.R."/>
            <person name="Toner B.M."/>
            <person name="Anantharaman K."/>
            <person name="Breier J.A."/>
            <person name="Dick G.J."/>
            <person name="Li M."/>
        </authorList>
    </citation>
    <scope>NUCLEOTIDE SEQUENCE</scope>
    <source>
        <strain evidence="2">SZUA-1515</strain>
    </source>
</reference>
<dbReference type="PANTHER" id="PTHR43449:SF1">
    <property type="entry name" value="POLYMERASE BETA NUCLEOTIDYLTRANSFERASE DOMAIN-CONTAINING PROTEIN"/>
    <property type="match status" value="1"/>
</dbReference>
<dbReference type="SUPFAM" id="SSF81301">
    <property type="entry name" value="Nucleotidyltransferase"/>
    <property type="match status" value="1"/>
</dbReference>
<evidence type="ECO:0000259" key="1">
    <source>
        <dbReference type="Pfam" id="PF01909"/>
    </source>
</evidence>
<proteinExistence type="predicted"/>
<dbReference type="InterPro" id="IPR043519">
    <property type="entry name" value="NT_sf"/>
</dbReference>
<dbReference type="PANTHER" id="PTHR43449">
    <property type="entry name" value="NUCLEOTIDYLTRANSFERASE"/>
    <property type="match status" value="1"/>
</dbReference>
<dbReference type="EMBL" id="DQVM01000032">
    <property type="protein sequence ID" value="HIQ29266.1"/>
    <property type="molecule type" value="Genomic_DNA"/>
</dbReference>
<dbReference type="Gene3D" id="3.30.460.10">
    <property type="entry name" value="Beta Polymerase, domain 2"/>
    <property type="match status" value="1"/>
</dbReference>
<accession>A0A832ZXQ8</accession>
<dbReference type="CDD" id="cd05403">
    <property type="entry name" value="NT_KNTase_like"/>
    <property type="match status" value="1"/>
</dbReference>
<dbReference type="Pfam" id="PF01909">
    <property type="entry name" value="NTP_transf_2"/>
    <property type="match status" value="1"/>
</dbReference>
<comment type="caution">
    <text evidence="2">The sequence shown here is derived from an EMBL/GenBank/DDBJ whole genome shotgun (WGS) entry which is preliminary data.</text>
</comment>
<keyword evidence="2" id="KW-0808">Transferase</keyword>
<dbReference type="AlphaFoldDB" id="A0A832ZXQ8"/>